<feature type="region of interest" description="Disordered" evidence="1">
    <location>
        <begin position="369"/>
        <end position="399"/>
    </location>
</feature>
<feature type="region of interest" description="Disordered" evidence="1">
    <location>
        <begin position="69"/>
        <end position="102"/>
    </location>
</feature>
<gene>
    <name evidence="2" type="ORF">ACEWY4_024116</name>
</gene>
<reference evidence="2 3" key="1">
    <citation type="submission" date="2024-09" db="EMBL/GenBank/DDBJ databases">
        <title>A chromosome-level genome assembly of Gray's grenadier anchovy, Coilia grayii.</title>
        <authorList>
            <person name="Fu Z."/>
        </authorList>
    </citation>
    <scope>NUCLEOTIDE SEQUENCE [LARGE SCALE GENOMIC DNA]</scope>
    <source>
        <strain evidence="2">G4</strain>
        <tissue evidence="2">Muscle</tissue>
    </source>
</reference>
<protein>
    <recommendedName>
        <fullName evidence="4">Aurora kinase A and ninein-interacting protein</fullName>
    </recommendedName>
</protein>
<dbReference type="PANTHER" id="PTHR14526:SF2">
    <property type="entry name" value="AURORA KINASE A AND NINEIN-INTERACTING PROTEIN"/>
    <property type="match status" value="1"/>
</dbReference>
<accession>A0ABD1IZF7</accession>
<feature type="compositionally biased region" description="Polar residues" evidence="1">
    <location>
        <begin position="262"/>
        <end position="275"/>
    </location>
</feature>
<dbReference type="PANTHER" id="PTHR14526">
    <property type="entry name" value="AURORA KINASE A AND NINEIN-INTERACTING PROTEIN"/>
    <property type="match status" value="1"/>
</dbReference>
<proteinExistence type="predicted"/>
<evidence type="ECO:0000313" key="2">
    <source>
        <dbReference type="EMBL" id="KAL2080323.1"/>
    </source>
</evidence>
<evidence type="ECO:0000313" key="3">
    <source>
        <dbReference type="Proteomes" id="UP001591681"/>
    </source>
</evidence>
<evidence type="ECO:0000256" key="1">
    <source>
        <dbReference type="SAM" id="MobiDB-lite"/>
    </source>
</evidence>
<organism evidence="2 3">
    <name type="scientific">Coilia grayii</name>
    <name type="common">Gray's grenadier anchovy</name>
    <dbReference type="NCBI Taxonomy" id="363190"/>
    <lineage>
        <taxon>Eukaryota</taxon>
        <taxon>Metazoa</taxon>
        <taxon>Chordata</taxon>
        <taxon>Craniata</taxon>
        <taxon>Vertebrata</taxon>
        <taxon>Euteleostomi</taxon>
        <taxon>Actinopterygii</taxon>
        <taxon>Neopterygii</taxon>
        <taxon>Teleostei</taxon>
        <taxon>Clupei</taxon>
        <taxon>Clupeiformes</taxon>
        <taxon>Clupeoidei</taxon>
        <taxon>Engraulidae</taxon>
        <taxon>Coilinae</taxon>
        <taxon>Coilia</taxon>
    </lineage>
</organism>
<feature type="compositionally biased region" description="Basic and acidic residues" evidence="1">
    <location>
        <begin position="73"/>
        <end position="102"/>
    </location>
</feature>
<feature type="region of interest" description="Disordered" evidence="1">
    <location>
        <begin position="223"/>
        <end position="243"/>
    </location>
</feature>
<name>A0ABD1IZF7_9TELE</name>
<feature type="region of interest" description="Disordered" evidence="1">
    <location>
        <begin position="255"/>
        <end position="288"/>
    </location>
</feature>
<dbReference type="Proteomes" id="UP001591681">
    <property type="component" value="Unassembled WGS sequence"/>
</dbReference>
<comment type="caution">
    <text evidence="2">The sequence shown here is derived from an EMBL/GenBank/DDBJ whole genome shotgun (WGS) entry which is preliminary data.</text>
</comment>
<sequence>MASSQTEVWIDTAELREKKRKRHVRPPISKLLNPLARCGGYSTAVALNFTQTKLEMPATKQSTISSFFRPQRKGSEKKPALSPKNHADVSVRAPMKSEETKPVKDFGCQTSLKHTGALHHSDIFDMADDRVCGEELSPESEKNGSTSSFNCSKEQTFLHLIRGYESEEDVEKPERKKRFYEPSFIPGAADIQPLGHQPSSQLRSCLPIHETLPLSSLEYTTQESQHLRASHQGNVPSGGQDTAFSLSELSEGEFRARVQLPERTSTQRKVSSSPLRSPAKHAGKENCPFGTARWRDLGCSGSPLKKTRPLTPSSPAAKPRVWETTCLSPKRPVLQAAARKELETDSMAALFTQDSQGLRVIAHRHQQSWSPLKDRTNTAGGGEGGWQVPSVGALDEEESELEAEVLFTQDSQGNLVIKH</sequence>
<evidence type="ECO:0008006" key="4">
    <source>
        <dbReference type="Google" id="ProtNLM"/>
    </source>
</evidence>
<dbReference type="EMBL" id="JBHFQA010000021">
    <property type="protein sequence ID" value="KAL2080323.1"/>
    <property type="molecule type" value="Genomic_DNA"/>
</dbReference>
<dbReference type="Pfam" id="PF15334">
    <property type="entry name" value="AIB"/>
    <property type="match status" value="1"/>
</dbReference>
<keyword evidence="3" id="KW-1185">Reference proteome</keyword>
<feature type="compositionally biased region" description="Polar residues" evidence="1">
    <location>
        <begin position="231"/>
        <end position="243"/>
    </location>
</feature>
<dbReference type="AlphaFoldDB" id="A0ABD1IZF7"/>
<dbReference type="InterPro" id="IPR029286">
    <property type="entry name" value="AUNIP"/>
</dbReference>